<dbReference type="AlphaFoldDB" id="A0A1Y1MW47"/>
<sequence>MDRYTFVKQKKTQIVDVLQTSKNMCDNCGSCEACDLKRSHKSINILANSGKNRPGVRIRANPSNCRRNRRLASQVEAHLLPLQGSGGTNPFPSPLLRDSIRRHSHSAKRMGRSQRK</sequence>
<reference evidence="2" key="1">
    <citation type="journal article" date="2016" name="Sci. Rep.">
        <title>Molecular characterization of firefly nuptial gifts: a multi-omics approach sheds light on postcopulatory sexual selection.</title>
        <authorList>
            <person name="Al-Wathiqui N."/>
            <person name="Fallon T.R."/>
            <person name="South A."/>
            <person name="Weng J.K."/>
            <person name="Lewis S.M."/>
        </authorList>
    </citation>
    <scope>NUCLEOTIDE SEQUENCE</scope>
</reference>
<evidence type="ECO:0000256" key="1">
    <source>
        <dbReference type="SAM" id="MobiDB-lite"/>
    </source>
</evidence>
<name>A0A1Y1MW47_PHOPY</name>
<organism evidence="2">
    <name type="scientific">Photinus pyralis</name>
    <name type="common">Common eastern firefly</name>
    <name type="synonym">Lampyris pyralis</name>
    <dbReference type="NCBI Taxonomy" id="7054"/>
    <lineage>
        <taxon>Eukaryota</taxon>
        <taxon>Metazoa</taxon>
        <taxon>Ecdysozoa</taxon>
        <taxon>Arthropoda</taxon>
        <taxon>Hexapoda</taxon>
        <taxon>Insecta</taxon>
        <taxon>Pterygota</taxon>
        <taxon>Neoptera</taxon>
        <taxon>Endopterygota</taxon>
        <taxon>Coleoptera</taxon>
        <taxon>Polyphaga</taxon>
        <taxon>Elateriformia</taxon>
        <taxon>Elateroidea</taxon>
        <taxon>Lampyridae</taxon>
        <taxon>Lampyrinae</taxon>
        <taxon>Photinus</taxon>
    </lineage>
</organism>
<feature type="compositionally biased region" description="Basic residues" evidence="1">
    <location>
        <begin position="100"/>
        <end position="116"/>
    </location>
</feature>
<evidence type="ECO:0000313" key="2">
    <source>
        <dbReference type="EMBL" id="JAV89881.1"/>
    </source>
</evidence>
<dbReference type="EMBL" id="GEZM01019090">
    <property type="protein sequence ID" value="JAV89881.1"/>
    <property type="molecule type" value="Transcribed_RNA"/>
</dbReference>
<dbReference type="EMBL" id="GEZM01019088">
    <property type="protein sequence ID" value="JAV89888.1"/>
    <property type="molecule type" value="Transcribed_RNA"/>
</dbReference>
<protein>
    <submittedName>
        <fullName evidence="2">Uncharacterized protein</fullName>
    </submittedName>
</protein>
<accession>A0A1Y1MW47</accession>
<dbReference type="EMBL" id="GEZM01019086">
    <property type="protein sequence ID" value="JAV89892.1"/>
    <property type="molecule type" value="Transcribed_RNA"/>
</dbReference>
<proteinExistence type="predicted"/>
<feature type="region of interest" description="Disordered" evidence="1">
    <location>
        <begin position="80"/>
        <end position="116"/>
    </location>
</feature>